<feature type="transmembrane region" description="Helical" evidence="4">
    <location>
        <begin position="425"/>
        <end position="447"/>
    </location>
</feature>
<dbReference type="RefSeq" id="XP_007865309.1">
    <property type="nucleotide sequence ID" value="XM_007867118.1"/>
</dbReference>
<sequence>MNGTTSYAPSTTETATEKNDTERRQSVGDVDEQKDEEKEQTVTKEIDAEAASPPTYDYDFPDGGWQAWSVVVGSWLVSFSTFGYINAYGVYQDYYQTHQLADYSASAITWIGSLQLAFIFWGGMLTGRLFDKGYMRHLVFAGSVLSVFCLMMTSLAKSYYQILLAQGVGLGLGFGLLYVPAISCISHWFRRRRALANGVLASGSSTGGIVFPIMLNKLANNPNIGYGWAVRATGFVVLGCLLVGNFLLKTRLPRREHGAVLDFSMFKDVTYSIYVVGCFFVLFGIYLPFFFLQQYAIQQGISENIAFYSLAFLNAASLFGRVVPNFVADYVGPLNVLIPACFVTSVLIFIFLAVHTPAGVVVYALVFGFFSGTYVSVIPAGTASLTADMATIGIRIGMSFFVVGFGGLFGSPVIGAIIARQGGGTYWGAAVFSGIVCLIGTAFLVWARQRQVAKTGSWKA</sequence>
<feature type="transmembrane region" description="Helical" evidence="4">
    <location>
        <begin position="138"/>
        <end position="156"/>
    </location>
</feature>
<proteinExistence type="inferred from homology"/>
<accession>S7RTX4</accession>
<feature type="domain" description="Major facilitator superfamily (MFS) profile" evidence="5">
    <location>
        <begin position="66"/>
        <end position="452"/>
    </location>
</feature>
<feature type="transmembrane region" description="Helical" evidence="4">
    <location>
        <begin position="336"/>
        <end position="354"/>
    </location>
</feature>
<dbReference type="KEGG" id="gtr:GLOTRDRAFT_138288"/>
<dbReference type="InterPro" id="IPR020846">
    <property type="entry name" value="MFS_dom"/>
</dbReference>
<feature type="transmembrane region" description="Helical" evidence="4">
    <location>
        <begin position="194"/>
        <end position="214"/>
    </location>
</feature>
<feature type="compositionally biased region" description="Basic and acidic residues" evidence="3">
    <location>
        <begin position="35"/>
        <end position="47"/>
    </location>
</feature>
<feature type="transmembrane region" description="Helical" evidence="4">
    <location>
        <begin position="107"/>
        <end position="126"/>
    </location>
</feature>
<dbReference type="SUPFAM" id="SSF103473">
    <property type="entry name" value="MFS general substrate transporter"/>
    <property type="match status" value="1"/>
</dbReference>
<feature type="transmembrane region" description="Helical" evidence="4">
    <location>
        <begin position="226"/>
        <end position="248"/>
    </location>
</feature>
<dbReference type="PANTHER" id="PTHR11360:SF234">
    <property type="entry name" value="MFS-TYPE TRANSPORTER DBAD-RELATED"/>
    <property type="match status" value="1"/>
</dbReference>
<dbReference type="PROSITE" id="PS50850">
    <property type="entry name" value="MFS"/>
    <property type="match status" value="1"/>
</dbReference>
<evidence type="ECO:0000313" key="7">
    <source>
        <dbReference type="Proteomes" id="UP000030669"/>
    </source>
</evidence>
<dbReference type="InterPro" id="IPR050327">
    <property type="entry name" value="Proton-linked_MCT"/>
</dbReference>
<feature type="transmembrane region" description="Helical" evidence="4">
    <location>
        <begin position="360"/>
        <end position="380"/>
    </location>
</feature>
<dbReference type="InterPro" id="IPR011701">
    <property type="entry name" value="MFS"/>
</dbReference>
<feature type="transmembrane region" description="Helical" evidence="4">
    <location>
        <begin position="305"/>
        <end position="324"/>
    </location>
</feature>
<keyword evidence="4" id="KW-0812">Transmembrane</keyword>
<dbReference type="HOGENOM" id="CLU_001265_1_1_1"/>
<dbReference type="EMBL" id="KB469300">
    <property type="protein sequence ID" value="EPQ56604.1"/>
    <property type="molecule type" value="Genomic_DNA"/>
</dbReference>
<dbReference type="Pfam" id="PF07690">
    <property type="entry name" value="MFS_1"/>
    <property type="match status" value="1"/>
</dbReference>
<comment type="similarity">
    <text evidence="2">Belongs to the major facilitator superfamily. Monocarboxylate porter (TC 2.A.1.13) family.</text>
</comment>
<feature type="compositionally biased region" description="Polar residues" evidence="3">
    <location>
        <begin position="1"/>
        <end position="14"/>
    </location>
</feature>
<feature type="compositionally biased region" description="Basic and acidic residues" evidence="3">
    <location>
        <begin position="15"/>
        <end position="26"/>
    </location>
</feature>
<dbReference type="OrthoDB" id="6499973at2759"/>
<comment type="subcellular location">
    <subcellularLocation>
        <location evidence="1">Membrane</location>
        <topology evidence="1">Multi-pass membrane protein</topology>
    </subcellularLocation>
</comment>
<keyword evidence="4" id="KW-1133">Transmembrane helix</keyword>
<gene>
    <name evidence="6" type="ORF">GLOTRDRAFT_138288</name>
</gene>
<feature type="transmembrane region" description="Helical" evidence="4">
    <location>
        <begin position="67"/>
        <end position="87"/>
    </location>
</feature>
<evidence type="ECO:0000256" key="3">
    <source>
        <dbReference type="SAM" id="MobiDB-lite"/>
    </source>
</evidence>
<keyword evidence="4" id="KW-0472">Membrane</keyword>
<evidence type="ECO:0000256" key="4">
    <source>
        <dbReference type="SAM" id="Phobius"/>
    </source>
</evidence>
<feature type="transmembrane region" description="Helical" evidence="4">
    <location>
        <begin position="392"/>
        <end position="419"/>
    </location>
</feature>
<dbReference type="AlphaFoldDB" id="S7RTX4"/>
<evidence type="ECO:0000256" key="1">
    <source>
        <dbReference type="ARBA" id="ARBA00004141"/>
    </source>
</evidence>
<dbReference type="eggNOG" id="KOG2504">
    <property type="taxonomic scope" value="Eukaryota"/>
</dbReference>
<dbReference type="Gene3D" id="1.20.1250.20">
    <property type="entry name" value="MFS general substrate transporter like domains"/>
    <property type="match status" value="2"/>
</dbReference>
<evidence type="ECO:0000259" key="5">
    <source>
        <dbReference type="PROSITE" id="PS50850"/>
    </source>
</evidence>
<dbReference type="InterPro" id="IPR036259">
    <property type="entry name" value="MFS_trans_sf"/>
</dbReference>
<protein>
    <submittedName>
        <fullName evidence="6">MFS general substrate transporter</fullName>
    </submittedName>
</protein>
<organism evidence="6 7">
    <name type="scientific">Gloeophyllum trabeum (strain ATCC 11539 / FP-39264 / Madison 617)</name>
    <name type="common">Brown rot fungus</name>
    <dbReference type="NCBI Taxonomy" id="670483"/>
    <lineage>
        <taxon>Eukaryota</taxon>
        <taxon>Fungi</taxon>
        <taxon>Dikarya</taxon>
        <taxon>Basidiomycota</taxon>
        <taxon>Agaricomycotina</taxon>
        <taxon>Agaricomycetes</taxon>
        <taxon>Gloeophyllales</taxon>
        <taxon>Gloeophyllaceae</taxon>
        <taxon>Gloeophyllum</taxon>
    </lineage>
</organism>
<reference evidence="6 7" key="1">
    <citation type="journal article" date="2012" name="Science">
        <title>The Paleozoic origin of enzymatic lignin decomposition reconstructed from 31 fungal genomes.</title>
        <authorList>
            <person name="Floudas D."/>
            <person name="Binder M."/>
            <person name="Riley R."/>
            <person name="Barry K."/>
            <person name="Blanchette R.A."/>
            <person name="Henrissat B."/>
            <person name="Martinez A.T."/>
            <person name="Otillar R."/>
            <person name="Spatafora J.W."/>
            <person name="Yadav J.S."/>
            <person name="Aerts A."/>
            <person name="Benoit I."/>
            <person name="Boyd A."/>
            <person name="Carlson A."/>
            <person name="Copeland A."/>
            <person name="Coutinho P.M."/>
            <person name="de Vries R.P."/>
            <person name="Ferreira P."/>
            <person name="Findley K."/>
            <person name="Foster B."/>
            <person name="Gaskell J."/>
            <person name="Glotzer D."/>
            <person name="Gorecki P."/>
            <person name="Heitman J."/>
            <person name="Hesse C."/>
            <person name="Hori C."/>
            <person name="Igarashi K."/>
            <person name="Jurgens J.A."/>
            <person name="Kallen N."/>
            <person name="Kersten P."/>
            <person name="Kohler A."/>
            <person name="Kuees U."/>
            <person name="Kumar T.K.A."/>
            <person name="Kuo A."/>
            <person name="LaButti K."/>
            <person name="Larrondo L.F."/>
            <person name="Lindquist E."/>
            <person name="Ling A."/>
            <person name="Lombard V."/>
            <person name="Lucas S."/>
            <person name="Lundell T."/>
            <person name="Martin R."/>
            <person name="McLaughlin D.J."/>
            <person name="Morgenstern I."/>
            <person name="Morin E."/>
            <person name="Murat C."/>
            <person name="Nagy L.G."/>
            <person name="Nolan M."/>
            <person name="Ohm R.A."/>
            <person name="Patyshakuliyeva A."/>
            <person name="Rokas A."/>
            <person name="Ruiz-Duenas F.J."/>
            <person name="Sabat G."/>
            <person name="Salamov A."/>
            <person name="Samejima M."/>
            <person name="Schmutz J."/>
            <person name="Slot J.C."/>
            <person name="St John F."/>
            <person name="Stenlid J."/>
            <person name="Sun H."/>
            <person name="Sun S."/>
            <person name="Syed K."/>
            <person name="Tsang A."/>
            <person name="Wiebenga A."/>
            <person name="Young D."/>
            <person name="Pisabarro A."/>
            <person name="Eastwood D.C."/>
            <person name="Martin F."/>
            <person name="Cullen D."/>
            <person name="Grigoriev I.V."/>
            <person name="Hibbett D.S."/>
        </authorList>
    </citation>
    <scope>NUCLEOTIDE SEQUENCE [LARGE SCALE GENOMIC DNA]</scope>
    <source>
        <strain evidence="6 7">ATCC 11539</strain>
    </source>
</reference>
<dbReference type="GO" id="GO:0016020">
    <property type="term" value="C:membrane"/>
    <property type="evidence" value="ECO:0007669"/>
    <property type="project" value="UniProtKB-SubCell"/>
</dbReference>
<dbReference type="GeneID" id="19303945"/>
<keyword evidence="7" id="KW-1185">Reference proteome</keyword>
<evidence type="ECO:0000313" key="6">
    <source>
        <dbReference type="EMBL" id="EPQ56604.1"/>
    </source>
</evidence>
<evidence type="ECO:0000256" key="2">
    <source>
        <dbReference type="ARBA" id="ARBA00006727"/>
    </source>
</evidence>
<dbReference type="PANTHER" id="PTHR11360">
    <property type="entry name" value="MONOCARBOXYLATE TRANSPORTER"/>
    <property type="match status" value="1"/>
</dbReference>
<dbReference type="GO" id="GO:0022857">
    <property type="term" value="F:transmembrane transporter activity"/>
    <property type="evidence" value="ECO:0007669"/>
    <property type="project" value="InterPro"/>
</dbReference>
<feature type="transmembrane region" description="Helical" evidence="4">
    <location>
        <begin position="269"/>
        <end position="293"/>
    </location>
</feature>
<feature type="transmembrane region" description="Helical" evidence="4">
    <location>
        <begin position="162"/>
        <end position="182"/>
    </location>
</feature>
<feature type="region of interest" description="Disordered" evidence="3">
    <location>
        <begin position="1"/>
        <end position="47"/>
    </location>
</feature>
<dbReference type="OMA" id="IRAPIDM"/>
<dbReference type="Proteomes" id="UP000030669">
    <property type="component" value="Unassembled WGS sequence"/>
</dbReference>
<name>S7RTX4_GLOTA</name>